<dbReference type="SUPFAM" id="SSF52440">
    <property type="entry name" value="PreATP-grasp domain"/>
    <property type="match status" value="1"/>
</dbReference>
<organism evidence="2 3">
    <name type="scientific">Staphylococcus pseudintermedius</name>
    <dbReference type="NCBI Taxonomy" id="283734"/>
    <lineage>
        <taxon>Bacteria</taxon>
        <taxon>Bacillati</taxon>
        <taxon>Bacillota</taxon>
        <taxon>Bacilli</taxon>
        <taxon>Bacillales</taxon>
        <taxon>Staphylococcaceae</taxon>
        <taxon>Staphylococcus</taxon>
        <taxon>Staphylococcus intermedius group</taxon>
    </lineage>
</organism>
<dbReference type="AlphaFoldDB" id="A0A3D8YIL7"/>
<evidence type="ECO:0000313" key="2">
    <source>
        <dbReference type="EMBL" id="REA78766.1"/>
    </source>
</evidence>
<proteinExistence type="predicted"/>
<gene>
    <name evidence="2" type="ORF">DV961_14670</name>
</gene>
<accession>A0A3D8YIL7</accession>
<name>A0A3D8YIL7_STAPS</name>
<evidence type="ECO:0000313" key="3">
    <source>
        <dbReference type="Proteomes" id="UP000256409"/>
    </source>
</evidence>
<dbReference type="GO" id="GO:0004637">
    <property type="term" value="F:phosphoribosylamine-glycine ligase activity"/>
    <property type="evidence" value="ECO:0007669"/>
    <property type="project" value="InterPro"/>
</dbReference>
<evidence type="ECO:0000259" key="1">
    <source>
        <dbReference type="Pfam" id="PF02844"/>
    </source>
</evidence>
<dbReference type="Proteomes" id="UP000256409">
    <property type="component" value="Unassembled WGS sequence"/>
</dbReference>
<sequence>MNVLVVGSGGRKHILAHEINQWPLVSQV</sequence>
<reference evidence="3" key="1">
    <citation type="journal article" date="2018" name="Vet. Microbiol.">
        <title>Molecular epidemiology of methicillin-resistant staphylococci amongst veterinary personnel, personnel-owned pets, patients and the hospital environment of two companion animal veterinary hospitals.</title>
        <authorList>
            <person name="Worthing K.A."/>
            <person name="Brown J."/>
            <person name="Gerber L."/>
            <person name="Abraham S."/>
            <person name="Trott D."/>
            <person name="Norris J.M."/>
        </authorList>
    </citation>
    <scope>NUCLEOTIDE SEQUENCE [LARGE SCALE GENOMIC DNA]</scope>
    <source>
        <strain evidence="3">ST496-2</strain>
    </source>
</reference>
<protein>
    <recommendedName>
        <fullName evidence="1">Phosphoribosylglycinamide synthetase N-terminal domain-containing protein</fullName>
    </recommendedName>
</protein>
<dbReference type="Pfam" id="PF02844">
    <property type="entry name" value="GARS_N"/>
    <property type="match status" value="1"/>
</dbReference>
<dbReference type="EMBL" id="QQPC01000417">
    <property type="protein sequence ID" value="REA78766.1"/>
    <property type="molecule type" value="Genomic_DNA"/>
</dbReference>
<dbReference type="InterPro" id="IPR020562">
    <property type="entry name" value="PRibGlycinamide_synth_N"/>
</dbReference>
<comment type="caution">
    <text evidence="2">The sequence shown here is derived from an EMBL/GenBank/DDBJ whole genome shotgun (WGS) entry which is preliminary data.</text>
</comment>
<feature type="domain" description="Phosphoribosylglycinamide synthetase N-terminal" evidence="1">
    <location>
        <begin position="1"/>
        <end position="28"/>
    </location>
</feature>
<dbReference type="GO" id="GO:0009113">
    <property type="term" value="P:purine nucleobase biosynthetic process"/>
    <property type="evidence" value="ECO:0007669"/>
    <property type="project" value="InterPro"/>
</dbReference>
<dbReference type="Gene3D" id="3.40.50.20">
    <property type="match status" value="1"/>
</dbReference>
<dbReference type="InterPro" id="IPR016185">
    <property type="entry name" value="PreATP-grasp_dom_sf"/>
</dbReference>